<dbReference type="PANTHER" id="PTHR35789">
    <property type="entry name" value="SPORE GERMINATION PROTEIN B3"/>
    <property type="match status" value="1"/>
</dbReference>
<dbReference type="PROSITE" id="PS51257">
    <property type="entry name" value="PROKAR_LIPOPROTEIN"/>
    <property type="match status" value="1"/>
</dbReference>
<keyword evidence="5" id="KW-0472">Membrane</keyword>
<name>A0A9W3KF34_BACTU</name>
<evidence type="ECO:0000256" key="3">
    <source>
        <dbReference type="ARBA" id="ARBA00022544"/>
    </source>
</evidence>
<evidence type="ECO:0000259" key="9">
    <source>
        <dbReference type="Pfam" id="PF25198"/>
    </source>
</evidence>
<evidence type="ECO:0000256" key="7">
    <source>
        <dbReference type="ARBA" id="ARBA00023288"/>
    </source>
</evidence>
<dbReference type="InterPro" id="IPR046953">
    <property type="entry name" value="Spore_GerAC-like_C"/>
</dbReference>
<evidence type="ECO:0000256" key="5">
    <source>
        <dbReference type="ARBA" id="ARBA00023136"/>
    </source>
</evidence>
<keyword evidence="3" id="KW-0309">Germination</keyword>
<dbReference type="PANTHER" id="PTHR35789:SF1">
    <property type="entry name" value="SPORE GERMINATION PROTEIN B3"/>
    <property type="match status" value="1"/>
</dbReference>
<organism evidence="10 11">
    <name type="scientific">Bacillus thuringiensis YBT-1518</name>
    <dbReference type="NCBI Taxonomy" id="529122"/>
    <lineage>
        <taxon>Bacteria</taxon>
        <taxon>Bacillati</taxon>
        <taxon>Bacillota</taxon>
        <taxon>Bacilli</taxon>
        <taxon>Bacillales</taxon>
        <taxon>Bacillaceae</taxon>
        <taxon>Bacillus</taxon>
        <taxon>Bacillus cereus group</taxon>
    </lineage>
</organism>
<dbReference type="KEGG" id="bthu:YBT1518_19610"/>
<feature type="domain" description="Spore germination protein N-terminal" evidence="9">
    <location>
        <begin position="22"/>
        <end position="195"/>
    </location>
</feature>
<dbReference type="Proteomes" id="UP000018566">
    <property type="component" value="Chromosome"/>
</dbReference>
<evidence type="ECO:0000256" key="1">
    <source>
        <dbReference type="ARBA" id="ARBA00004635"/>
    </source>
</evidence>
<dbReference type="GO" id="GO:0009847">
    <property type="term" value="P:spore germination"/>
    <property type="evidence" value="ECO:0007669"/>
    <property type="project" value="InterPro"/>
</dbReference>
<comment type="subcellular location">
    <subcellularLocation>
        <location evidence="1">Membrane</location>
        <topology evidence="1">Lipid-anchor</topology>
    </subcellularLocation>
</comment>
<dbReference type="InterPro" id="IPR008844">
    <property type="entry name" value="Spore_GerAC-like"/>
</dbReference>
<protein>
    <submittedName>
        <fullName evidence="10">Spore germination protein GerSC</fullName>
    </submittedName>
</protein>
<evidence type="ECO:0000259" key="8">
    <source>
        <dbReference type="Pfam" id="PF05504"/>
    </source>
</evidence>
<dbReference type="Gene3D" id="3.30.300.210">
    <property type="entry name" value="Nutrient germinant receptor protein C, domain 3"/>
    <property type="match status" value="1"/>
</dbReference>
<evidence type="ECO:0000256" key="2">
    <source>
        <dbReference type="ARBA" id="ARBA00007886"/>
    </source>
</evidence>
<dbReference type="Pfam" id="PF25198">
    <property type="entry name" value="Spore_GerAC_N"/>
    <property type="match status" value="1"/>
</dbReference>
<evidence type="ECO:0000313" key="11">
    <source>
        <dbReference type="Proteomes" id="UP000018566"/>
    </source>
</evidence>
<accession>A0A9W3KF34</accession>
<comment type="similarity">
    <text evidence="2">Belongs to the GerABKC lipoprotein family.</text>
</comment>
<keyword evidence="6" id="KW-0564">Palmitate</keyword>
<dbReference type="RefSeq" id="WP_023522704.1">
    <property type="nucleotide sequence ID" value="NC_022873.1"/>
</dbReference>
<dbReference type="NCBIfam" id="TIGR02887">
    <property type="entry name" value="spore_ger_x_C"/>
    <property type="match status" value="1"/>
</dbReference>
<sequence>MRRFIHFIIFCFLIIFLAGCEDRLDLEKQSISLIYGFDAKAKGKGKGKGKLIVYHVNPIFNEDVEKKYEIHEAKVHTPREAKDTFNSSSSGLVSTEKLQLILFSTNFLKQEGAMPYLDVWYRDPKNTGNMRMVAVDGPISSVIYNNFKDKPALPEYLTDLINTNKLYNRTVFTTFHEFHRQTFNKGVTPAISEIKKGKKDVIVTGSALLTSRGTYKMSLNRYESALLLMVQKKANIPVSLTMKIPSNLVESNSHLKDTKGDDFITINVLSMNHDIGTDYSDNRFKFNIKMDLKIAVSELTFNMDIENDRKKLTSLITKQLNNDLNDLIHKIQKQQLDPFGFGDYARAFQYKEWKQVEDDWPSSFSKANVKVAPTIKILENGIIK</sequence>
<keyword evidence="7" id="KW-0449">Lipoprotein</keyword>
<dbReference type="InterPro" id="IPR038501">
    <property type="entry name" value="Spore_GerAC_C_sf"/>
</dbReference>
<evidence type="ECO:0000313" key="10">
    <source>
        <dbReference type="EMBL" id="AHA73056.1"/>
    </source>
</evidence>
<dbReference type="EMBL" id="CP005935">
    <property type="protein sequence ID" value="AHA73056.1"/>
    <property type="molecule type" value="Genomic_DNA"/>
</dbReference>
<evidence type="ECO:0000256" key="4">
    <source>
        <dbReference type="ARBA" id="ARBA00022729"/>
    </source>
</evidence>
<proteinExistence type="inferred from homology"/>
<feature type="domain" description="Spore germination GerAC-like C-terminal" evidence="8">
    <location>
        <begin position="204"/>
        <end position="381"/>
    </location>
</feature>
<gene>
    <name evidence="10" type="ORF">YBT1518_19610</name>
</gene>
<keyword evidence="4" id="KW-0732">Signal</keyword>
<dbReference type="GO" id="GO:0016020">
    <property type="term" value="C:membrane"/>
    <property type="evidence" value="ECO:0007669"/>
    <property type="project" value="UniProtKB-SubCell"/>
</dbReference>
<dbReference type="AlphaFoldDB" id="A0A9W3KF34"/>
<dbReference type="InterPro" id="IPR057336">
    <property type="entry name" value="GerAC_N"/>
</dbReference>
<reference evidence="10 11" key="1">
    <citation type="submission" date="2013-05" db="EMBL/GenBank/DDBJ databases">
        <title>Complete genome sequence of Bacillus thuringiensis YBT-1518, a typical strain with high toxicity to nematode.</title>
        <authorList>
            <person name="Wang P."/>
            <person name="Zhang C."/>
            <person name="Guo M."/>
            <person name="Guo S."/>
            <person name="Zhu Y."/>
            <person name="Zheng J."/>
            <person name="Zhu L."/>
            <person name="Ruan L."/>
            <person name="Peng D."/>
            <person name="Sun M."/>
        </authorList>
    </citation>
    <scope>NUCLEOTIDE SEQUENCE [LARGE SCALE GENOMIC DNA]</scope>
    <source>
        <strain evidence="10 11">YBT-1518</strain>
    </source>
</reference>
<evidence type="ECO:0000256" key="6">
    <source>
        <dbReference type="ARBA" id="ARBA00023139"/>
    </source>
</evidence>
<dbReference type="Pfam" id="PF05504">
    <property type="entry name" value="Spore_GerAC"/>
    <property type="match status" value="1"/>
</dbReference>